<gene>
    <name evidence="3" type="ORF">SAMN05421545_3309</name>
</gene>
<dbReference type="Proteomes" id="UP000185924">
    <property type="component" value="Unassembled WGS sequence"/>
</dbReference>
<dbReference type="InterPro" id="IPR036514">
    <property type="entry name" value="SGNH_hydro_sf"/>
</dbReference>
<dbReference type="RefSeq" id="WP_007653567.1">
    <property type="nucleotide sequence ID" value="NZ_FTNM01000005.1"/>
</dbReference>
<dbReference type="EMBL" id="FTNM01000005">
    <property type="protein sequence ID" value="SIR35385.1"/>
    <property type="molecule type" value="Genomic_DNA"/>
</dbReference>
<evidence type="ECO:0000313" key="3">
    <source>
        <dbReference type="EMBL" id="SIR35385.1"/>
    </source>
</evidence>
<dbReference type="InterPro" id="IPR013830">
    <property type="entry name" value="SGNH_hydro"/>
</dbReference>
<proteinExistence type="predicted"/>
<dbReference type="CDD" id="cd01833">
    <property type="entry name" value="XynB_like"/>
    <property type="match status" value="1"/>
</dbReference>
<dbReference type="InterPro" id="IPR051532">
    <property type="entry name" value="Ester_Hydrolysis_Enzymes"/>
</dbReference>
<name>A0A1N7A8D7_9BACT</name>
<feature type="domain" description="SGNH hydrolase-type esterase" evidence="2">
    <location>
        <begin position="47"/>
        <end position="260"/>
    </location>
</feature>
<evidence type="ECO:0000313" key="4">
    <source>
        <dbReference type="Proteomes" id="UP000185924"/>
    </source>
</evidence>
<dbReference type="STRING" id="1077936.SAMN05421545_3309"/>
<dbReference type="GO" id="GO:0004622">
    <property type="term" value="F:phosphatidylcholine lysophospholipase activity"/>
    <property type="evidence" value="ECO:0007669"/>
    <property type="project" value="TreeGrafter"/>
</dbReference>
<dbReference type="PROSITE" id="PS51257">
    <property type="entry name" value="PROKAR_LIPOPROTEIN"/>
    <property type="match status" value="1"/>
</dbReference>
<keyword evidence="1" id="KW-0732">Signal</keyword>
<dbReference type="SUPFAM" id="SSF52266">
    <property type="entry name" value="SGNH hydrolase"/>
    <property type="match status" value="1"/>
</dbReference>
<evidence type="ECO:0000259" key="2">
    <source>
        <dbReference type="Pfam" id="PF13472"/>
    </source>
</evidence>
<keyword evidence="4" id="KW-1185">Reference proteome</keyword>
<dbReference type="OrthoDB" id="9786188at2"/>
<protein>
    <submittedName>
        <fullName evidence="3">Lysophospholipase L1</fullName>
    </submittedName>
</protein>
<dbReference type="AlphaFoldDB" id="A0A1N7A8D7"/>
<dbReference type="Gene3D" id="3.40.50.1110">
    <property type="entry name" value="SGNH hydrolase"/>
    <property type="match status" value="1"/>
</dbReference>
<dbReference type="PANTHER" id="PTHR30383:SF2">
    <property type="entry name" value="CELLULOSE-BINDING PROTEIN"/>
    <property type="match status" value="1"/>
</dbReference>
<feature type="signal peptide" evidence="1">
    <location>
        <begin position="1"/>
        <end position="25"/>
    </location>
</feature>
<dbReference type="PANTHER" id="PTHR30383">
    <property type="entry name" value="THIOESTERASE 1/PROTEASE 1/LYSOPHOSPHOLIPASE L1"/>
    <property type="match status" value="1"/>
</dbReference>
<dbReference type="Pfam" id="PF13472">
    <property type="entry name" value="Lipase_GDSL_2"/>
    <property type="match status" value="1"/>
</dbReference>
<organism evidence="3 4">
    <name type="scientific">Pontibacter lucknowensis</name>
    <dbReference type="NCBI Taxonomy" id="1077936"/>
    <lineage>
        <taxon>Bacteria</taxon>
        <taxon>Pseudomonadati</taxon>
        <taxon>Bacteroidota</taxon>
        <taxon>Cytophagia</taxon>
        <taxon>Cytophagales</taxon>
        <taxon>Hymenobacteraceae</taxon>
        <taxon>Pontibacter</taxon>
    </lineage>
</organism>
<accession>A0A1N7A8D7</accession>
<reference evidence="4" key="1">
    <citation type="submission" date="2017-01" db="EMBL/GenBank/DDBJ databases">
        <authorList>
            <person name="Varghese N."/>
            <person name="Submissions S."/>
        </authorList>
    </citation>
    <scope>NUCLEOTIDE SEQUENCE [LARGE SCALE GENOMIC DNA]</scope>
    <source>
        <strain evidence="4">DM9</strain>
    </source>
</reference>
<evidence type="ECO:0000256" key="1">
    <source>
        <dbReference type="SAM" id="SignalP"/>
    </source>
</evidence>
<sequence>MFSKFKINYSYLLFLSFILFSTACTDNQTEEEIEPQLEESPLRILPLGNSITQGGETHPSYRYELWKMLVDAGLDFEFVGSMDTNWHFDATNPERSADAASPVIGQEYKGAKFSNKHEGHWGWTTSDMLNGYEKPTQYKRDKGKLSDWLKGYTPDVVLMHLGTNDMIHSKTTKGTLERIEQIIGLLRADNENVAIMLAKITPIPSTYANVDSTQHFVSLIPELASRLSTQKSPIIVVDINTGYNPDTYTYDSLHPNTAGEKFIAKRWYDAIKANEETLYSLAAQRHRRESGE</sequence>
<feature type="chain" id="PRO_5009940201" evidence="1">
    <location>
        <begin position="26"/>
        <end position="292"/>
    </location>
</feature>